<feature type="region of interest" description="Disordered" evidence="1">
    <location>
        <begin position="1"/>
        <end position="33"/>
    </location>
</feature>
<protein>
    <submittedName>
        <fullName evidence="2">PipA/GogA/GtgA family type III secretion system effector</fullName>
    </submittedName>
</protein>
<feature type="compositionally biased region" description="Basic and acidic residues" evidence="1">
    <location>
        <begin position="23"/>
        <end position="33"/>
    </location>
</feature>
<accession>A0ABR7Z4S2</accession>
<feature type="region of interest" description="Disordered" evidence="1">
    <location>
        <begin position="136"/>
        <end position="171"/>
    </location>
</feature>
<evidence type="ECO:0000313" key="3">
    <source>
        <dbReference type="Proteomes" id="UP000805841"/>
    </source>
</evidence>
<sequence length="455" mass="50404">MLFPLQVTARPAPAEPQLSAPPKDTDQQLAERHGDMHAQLKNPSAMRRQHDMQAIDDGPQLELARLGDYLVRADSRAVDGKPDDYRKAMATLNETLVRAYERSPTFRRLYNHAVQNGVLSLEGRYALTLARPLGDGRRSTPLLIDGKEPGKQPHRSARSYRSASGERASSSKRVLLEQILSAVTRLPSTESKHPRGPIQEYANIILKEQGERAEPALVAQLEDAPPSRSPNGRSASPRAVLNSVLMTHNLASDNGAQPPGRERFQRAKAELNIVAQARLEAIANRPRPNRPDLQQLIQIDQQNAKALVPTLSRLLVGMDGTESPLGLLEKMARQNARQKLFTYRMDKAREPFEMVARRDGDCSSFAKIFNMVGQAAGIKGLRPVELEGAMKFTLSATPELSNWAAGAPLEFARHTILAIENEDDTGPDIHFDPVFGCQVDPEQYGKDADRYLMRA</sequence>
<organism evidence="2 3">
    <name type="scientific">Pseudomonas typographi</name>
    <dbReference type="NCBI Taxonomy" id="2715964"/>
    <lineage>
        <taxon>Bacteria</taxon>
        <taxon>Pseudomonadati</taxon>
        <taxon>Pseudomonadota</taxon>
        <taxon>Gammaproteobacteria</taxon>
        <taxon>Pseudomonadales</taxon>
        <taxon>Pseudomonadaceae</taxon>
        <taxon>Pseudomonas</taxon>
    </lineage>
</organism>
<keyword evidence="3" id="KW-1185">Reference proteome</keyword>
<evidence type="ECO:0000256" key="1">
    <source>
        <dbReference type="SAM" id="MobiDB-lite"/>
    </source>
</evidence>
<proteinExistence type="predicted"/>
<dbReference type="EMBL" id="JAAOCA010000021">
    <property type="protein sequence ID" value="MBD1600348.1"/>
    <property type="molecule type" value="Genomic_DNA"/>
</dbReference>
<comment type="caution">
    <text evidence="2">The sequence shown here is derived from an EMBL/GenBank/DDBJ whole genome shotgun (WGS) entry which is preliminary data.</text>
</comment>
<dbReference type="Proteomes" id="UP000805841">
    <property type="component" value="Unassembled WGS sequence"/>
</dbReference>
<feature type="compositionally biased region" description="Polar residues" evidence="1">
    <location>
        <begin position="159"/>
        <end position="171"/>
    </location>
</feature>
<evidence type="ECO:0000313" key="2">
    <source>
        <dbReference type="EMBL" id="MBD1600348.1"/>
    </source>
</evidence>
<dbReference type="InterPro" id="IPR010777">
    <property type="entry name" value="PipA"/>
</dbReference>
<reference evidence="2 3" key="1">
    <citation type="journal article" date="2020" name="Insects">
        <title>Bacteria Belonging to Pseudomonas typographi sp. nov. from the Bark Beetle Ips typographus Have Genomic Potential to Aid in the Host Ecology.</title>
        <authorList>
            <person name="Peral-Aranega E."/>
            <person name="Saati-Santamaria Z."/>
            <person name="Kolarik M."/>
            <person name="Rivas R."/>
            <person name="Garcia-Fraile P."/>
        </authorList>
    </citation>
    <scope>NUCLEOTIDE SEQUENCE [LARGE SCALE GENOMIC DNA]</scope>
    <source>
        <strain evidence="2 3">CA3A</strain>
    </source>
</reference>
<gene>
    <name evidence="2" type="ORF">HAQ05_16745</name>
</gene>
<dbReference type="RefSeq" id="WP_190422604.1">
    <property type="nucleotide sequence ID" value="NZ_JAAOCA010000021.1"/>
</dbReference>
<name>A0ABR7Z4S2_9PSED</name>
<dbReference type="Pfam" id="PF07108">
    <property type="entry name" value="PipA"/>
    <property type="match status" value="1"/>
</dbReference>